<proteinExistence type="predicted"/>
<dbReference type="Proteomes" id="UP000306319">
    <property type="component" value="Unassembled WGS sequence"/>
</dbReference>
<reference evidence="1" key="1">
    <citation type="submission" date="2019-04" db="EMBL/GenBank/DDBJ databases">
        <title>Microbes associate with the intestines of laboratory mice.</title>
        <authorList>
            <person name="Navarre W."/>
            <person name="Wong E."/>
            <person name="Huang K."/>
            <person name="Tropini C."/>
            <person name="Ng K."/>
            <person name="Yu B."/>
        </authorList>
    </citation>
    <scope>NUCLEOTIDE SEQUENCE</scope>
    <source>
        <strain evidence="1">NM04_E33</strain>
    </source>
</reference>
<comment type="caution">
    <text evidence="1">The sequence shown here is derived from an EMBL/GenBank/DDBJ whole genome shotgun (WGS) entry which is preliminary data.</text>
</comment>
<name>A0AC61RIY3_9BACT</name>
<sequence length="425" mass="45751">MSSSTKTPAAATTPASGTSSRRYYVFLIFYLVMLSAFGSFVNDMYLPTLPEMVRSFHTTTSTVQLGLTFGMIGLGVGEMILGPLSDRFGRKPILIGALIVFCIGAVCCVWSKTIHVFIWWRLVQGLGASGGYFLARTIPADLYQGRALAKVMALVGAINGFAPASAPVIGGLVARSIGWQGIFWILFGFCAFLLLISPVFKESLPVSRRITGHFGVAFKNYAVLCRNRHFVIHVMLKGAALGILFAYISSAPFIIQDHYGYSQMQFGFFMGFNALFVATGSMIALRFKPLKRAAVIAGRTLTLVAIAQFACFFLIDNVWVYEAMNLPMLLCLGMLFTVGNTLAMNEGRDCAGDASALIGLAGYLFGAVVSPLVGLGDIVHSTGIAIISLSAITLLFTHMSRDLPADLLPTPASAKRMAPPSPENK</sequence>
<dbReference type="EMBL" id="SRYB01000020">
    <property type="protein sequence ID" value="TGY77768.1"/>
    <property type="molecule type" value="Genomic_DNA"/>
</dbReference>
<accession>A0AC61RIY3</accession>
<keyword evidence="2" id="KW-1185">Reference proteome</keyword>
<protein>
    <submittedName>
        <fullName evidence="1">Bcr/CflA family efflux MFS transporter</fullName>
    </submittedName>
</protein>
<evidence type="ECO:0000313" key="2">
    <source>
        <dbReference type="Proteomes" id="UP000306319"/>
    </source>
</evidence>
<gene>
    <name evidence="1" type="ORF">E5331_13095</name>
</gene>
<evidence type="ECO:0000313" key="1">
    <source>
        <dbReference type="EMBL" id="TGY77768.1"/>
    </source>
</evidence>
<organism evidence="1 2">
    <name type="scientific">Lepagella muris</name>
    <dbReference type="NCBI Taxonomy" id="3032870"/>
    <lineage>
        <taxon>Bacteria</taxon>
        <taxon>Pseudomonadati</taxon>
        <taxon>Bacteroidota</taxon>
        <taxon>Bacteroidia</taxon>
        <taxon>Bacteroidales</taxon>
        <taxon>Muribaculaceae</taxon>
        <taxon>Lepagella</taxon>
    </lineage>
</organism>